<evidence type="ECO:0000313" key="1">
    <source>
        <dbReference type="EMBL" id="EAP88209.1"/>
    </source>
</evidence>
<dbReference type="RefSeq" id="WP_013186884.1">
    <property type="nucleotide sequence ID" value="NC_014230.1"/>
</dbReference>
<dbReference type="OrthoDB" id="9794948at2"/>
<gene>
    <name evidence="1" type="ordered locus">CA2559_05600</name>
</gene>
<dbReference type="Proteomes" id="UP000002297">
    <property type="component" value="Chromosome"/>
</dbReference>
<accession>A3U7J2</accession>
<dbReference type="PIRSF" id="PIRSF010372">
    <property type="entry name" value="PaiB"/>
    <property type="match status" value="1"/>
</dbReference>
<dbReference type="HOGENOM" id="CLU_065853_3_0_10"/>
<sequence length="203" mass="22906">MSYPPKHYQETNFNHVISTIKAYPLATVISVKDAKVLVTHLPLTYKETKQGAGKLIGHIDKANPQTSLLSNGNPCTIIFNGPDSYISPSIFESKQLPTWNYIKIHIEGSVSKIENAYDVKESIVNMTAQLEGLEQKFVLDKNDVRMERLIDFIEGFEVDITSWEGKFKISQDKPNAEQMLAKSALENSEPTHKLNYINSIFDS</sequence>
<keyword evidence="2" id="KW-1185">Reference proteome</keyword>
<dbReference type="Pfam" id="PF04299">
    <property type="entry name" value="FMN_bind_2"/>
    <property type="match status" value="1"/>
</dbReference>
<proteinExistence type="predicted"/>
<dbReference type="AlphaFoldDB" id="A3U7J2"/>
<dbReference type="InterPro" id="IPR007396">
    <property type="entry name" value="TR_PAI2-type"/>
</dbReference>
<dbReference type="SUPFAM" id="SSF50475">
    <property type="entry name" value="FMN-binding split barrel"/>
    <property type="match status" value="1"/>
</dbReference>
<protein>
    <submittedName>
        <fullName evidence="1">Negative transcriptional regulator</fullName>
    </submittedName>
</protein>
<dbReference type="eggNOG" id="COG2808">
    <property type="taxonomic scope" value="Bacteria"/>
</dbReference>
<reference evidence="1 2" key="1">
    <citation type="journal article" date="2010" name="J. Bacteriol.">
        <title>The complete genome sequence of Croceibacter atlanticus HTCC2559T.</title>
        <authorList>
            <person name="Oh H.M."/>
            <person name="Kang I."/>
            <person name="Ferriera S."/>
            <person name="Giovannoni S.J."/>
            <person name="Cho J.C."/>
        </authorList>
    </citation>
    <scope>NUCLEOTIDE SEQUENCE [LARGE SCALE GENOMIC DNA]</scope>
    <source>
        <strain evidence="2">ATCC BAA-628 / HTCC2559 / KCTC 12090</strain>
    </source>
</reference>
<evidence type="ECO:0000313" key="2">
    <source>
        <dbReference type="Proteomes" id="UP000002297"/>
    </source>
</evidence>
<dbReference type="STRING" id="216432.CA2559_05600"/>
<dbReference type="InterPro" id="IPR012349">
    <property type="entry name" value="Split_barrel_FMN-bd"/>
</dbReference>
<dbReference type="PANTHER" id="PTHR35802:SF1">
    <property type="entry name" value="PROTEASE SYNTHASE AND SPORULATION PROTEIN PAI 2"/>
    <property type="match status" value="1"/>
</dbReference>
<dbReference type="EMBL" id="CP002046">
    <property type="protein sequence ID" value="EAP88209.1"/>
    <property type="molecule type" value="Genomic_DNA"/>
</dbReference>
<dbReference type="Gene3D" id="2.30.110.10">
    <property type="entry name" value="Electron Transport, Fmn-binding Protein, Chain A"/>
    <property type="match status" value="1"/>
</dbReference>
<name>A3U7J2_CROAH</name>
<organism evidence="1 2">
    <name type="scientific">Croceibacter atlanticus (strain ATCC BAA-628 / JCM 21780 / CIP 108009 / IAM 15332 / KCTC 12090 / HTCC2559)</name>
    <dbReference type="NCBI Taxonomy" id="216432"/>
    <lineage>
        <taxon>Bacteria</taxon>
        <taxon>Pseudomonadati</taxon>
        <taxon>Bacteroidota</taxon>
        <taxon>Flavobacteriia</taxon>
        <taxon>Flavobacteriales</taxon>
        <taxon>Flavobacteriaceae</taxon>
        <taxon>Croceibacter</taxon>
    </lineage>
</organism>
<dbReference type="KEGG" id="cat:CA2559_05600"/>
<dbReference type="PANTHER" id="PTHR35802">
    <property type="entry name" value="PROTEASE SYNTHASE AND SPORULATION PROTEIN PAI 2"/>
    <property type="match status" value="1"/>
</dbReference>
<dbReference type="GeneID" id="89452909"/>